<dbReference type="EMBL" id="GEDG01033696">
    <property type="protein sequence ID" value="JAP10124.1"/>
    <property type="molecule type" value="Transcribed_RNA"/>
</dbReference>
<protein>
    <submittedName>
        <fullName evidence="1">Putative ovule protein</fullName>
    </submittedName>
</protein>
<dbReference type="AlphaFoldDB" id="A0A0V0GPV3"/>
<evidence type="ECO:0000313" key="1">
    <source>
        <dbReference type="EMBL" id="JAP10124.1"/>
    </source>
</evidence>
<sequence>MDRVCHIDSIQECHLVVNEVSENRMEFQIPVVINTLDHFSHLPKPRWIELFGTYAGGRYQILVE</sequence>
<organism evidence="1">
    <name type="scientific">Solanum chacoense</name>
    <name type="common">Chaco potato</name>
    <dbReference type="NCBI Taxonomy" id="4108"/>
    <lineage>
        <taxon>Eukaryota</taxon>
        <taxon>Viridiplantae</taxon>
        <taxon>Streptophyta</taxon>
        <taxon>Embryophyta</taxon>
        <taxon>Tracheophyta</taxon>
        <taxon>Spermatophyta</taxon>
        <taxon>Magnoliopsida</taxon>
        <taxon>eudicotyledons</taxon>
        <taxon>Gunneridae</taxon>
        <taxon>Pentapetalae</taxon>
        <taxon>asterids</taxon>
        <taxon>lamiids</taxon>
        <taxon>Solanales</taxon>
        <taxon>Solanaceae</taxon>
        <taxon>Solanoideae</taxon>
        <taxon>Solaneae</taxon>
        <taxon>Solanum</taxon>
    </lineage>
</organism>
<reference evidence="1" key="1">
    <citation type="submission" date="2015-12" db="EMBL/GenBank/DDBJ databases">
        <title>Gene expression during late stages of embryo sac development: a critical building block for successful pollen-pistil interactions.</title>
        <authorList>
            <person name="Liu Y."/>
            <person name="Joly V."/>
            <person name="Sabar M."/>
            <person name="Matton D.P."/>
        </authorList>
    </citation>
    <scope>NUCLEOTIDE SEQUENCE</scope>
</reference>
<name>A0A0V0GPV3_SOLCH</name>
<accession>A0A0V0GPV3</accession>
<proteinExistence type="predicted"/>